<reference evidence="1" key="1">
    <citation type="submission" date="2013-12" db="EMBL/GenBank/DDBJ databases">
        <title>The Genome Sequence of Aphanomyces invadans NJM9701.</title>
        <authorList>
            <consortium name="The Broad Institute Genomics Platform"/>
            <person name="Russ C."/>
            <person name="Tyler B."/>
            <person name="van West P."/>
            <person name="Dieguez-Uribeondo J."/>
            <person name="Young S.K."/>
            <person name="Zeng Q."/>
            <person name="Gargeya S."/>
            <person name="Fitzgerald M."/>
            <person name="Abouelleil A."/>
            <person name="Alvarado L."/>
            <person name="Chapman S.B."/>
            <person name="Gainer-Dewar J."/>
            <person name="Goldberg J."/>
            <person name="Griggs A."/>
            <person name="Gujja S."/>
            <person name="Hansen M."/>
            <person name="Howarth C."/>
            <person name="Imamovic A."/>
            <person name="Ireland A."/>
            <person name="Larimer J."/>
            <person name="McCowan C."/>
            <person name="Murphy C."/>
            <person name="Pearson M."/>
            <person name="Poon T.W."/>
            <person name="Priest M."/>
            <person name="Roberts A."/>
            <person name="Saif S."/>
            <person name="Shea T."/>
            <person name="Sykes S."/>
            <person name="Wortman J."/>
            <person name="Nusbaum C."/>
            <person name="Birren B."/>
        </authorList>
    </citation>
    <scope>NUCLEOTIDE SEQUENCE [LARGE SCALE GENOMIC DNA]</scope>
    <source>
        <strain evidence="1">NJM9701</strain>
    </source>
</reference>
<evidence type="ECO:0000313" key="1">
    <source>
        <dbReference type="EMBL" id="ETW08250.1"/>
    </source>
</evidence>
<gene>
    <name evidence="1" type="ORF">H310_00887</name>
</gene>
<dbReference type="VEuPathDB" id="FungiDB:H310_00887"/>
<sequence>MMVAALAMMTEAAPPRVRNLEESQDIAQQIREKNQRHLEGKARIRDAQEGRFWRNHL</sequence>
<proteinExistence type="predicted"/>
<protein>
    <submittedName>
        <fullName evidence="1">Uncharacterized protein</fullName>
    </submittedName>
</protein>
<accession>A0A024UPX7</accession>
<dbReference type="OrthoDB" id="76763at2759"/>
<name>A0A024UPX7_9STRA</name>
<dbReference type="GeneID" id="20077937"/>
<organism evidence="1">
    <name type="scientific">Aphanomyces invadans</name>
    <dbReference type="NCBI Taxonomy" id="157072"/>
    <lineage>
        <taxon>Eukaryota</taxon>
        <taxon>Sar</taxon>
        <taxon>Stramenopiles</taxon>
        <taxon>Oomycota</taxon>
        <taxon>Saprolegniomycetes</taxon>
        <taxon>Saprolegniales</taxon>
        <taxon>Verrucalvaceae</taxon>
        <taxon>Aphanomyces</taxon>
    </lineage>
</organism>
<dbReference type="EMBL" id="KI913953">
    <property type="protein sequence ID" value="ETW08250.1"/>
    <property type="molecule type" value="Genomic_DNA"/>
</dbReference>
<dbReference type="RefSeq" id="XP_008862055.1">
    <property type="nucleotide sequence ID" value="XM_008863833.1"/>
</dbReference>
<dbReference type="AlphaFoldDB" id="A0A024UPX7"/>